<proteinExistence type="predicted"/>
<dbReference type="GO" id="GO:0000155">
    <property type="term" value="F:phosphorelay sensor kinase activity"/>
    <property type="evidence" value="ECO:0007669"/>
    <property type="project" value="InterPro"/>
</dbReference>
<protein>
    <submittedName>
        <fullName evidence="3">Histidine kinase</fullName>
    </submittedName>
</protein>
<dbReference type="OrthoDB" id="9792992at2"/>
<feature type="domain" description="Signal transduction histidine kinase internal region" evidence="2">
    <location>
        <begin position="168"/>
        <end position="247"/>
    </location>
</feature>
<dbReference type="InterPro" id="IPR010559">
    <property type="entry name" value="Sig_transdc_His_kin_internal"/>
</dbReference>
<dbReference type="RefSeq" id="WP_144914290.1">
    <property type="nucleotide sequence ID" value="NZ_VLLI01000010.1"/>
</dbReference>
<keyword evidence="3" id="KW-0808">Transferase</keyword>
<dbReference type="Pfam" id="PF06580">
    <property type="entry name" value="His_kinase"/>
    <property type="match status" value="1"/>
</dbReference>
<dbReference type="AlphaFoldDB" id="A0A562TW68"/>
<gene>
    <name evidence="3" type="ORF">JN11_03327</name>
</gene>
<comment type="caution">
    <text evidence="3">The sequence shown here is derived from an EMBL/GenBank/DDBJ whole genome shotgun (WGS) entry which is preliminary data.</text>
</comment>
<dbReference type="GO" id="GO:0016020">
    <property type="term" value="C:membrane"/>
    <property type="evidence" value="ECO:0007669"/>
    <property type="project" value="InterPro"/>
</dbReference>
<evidence type="ECO:0000259" key="2">
    <source>
        <dbReference type="Pfam" id="PF06580"/>
    </source>
</evidence>
<feature type="transmembrane region" description="Helical" evidence="1">
    <location>
        <begin position="107"/>
        <end position="133"/>
    </location>
</feature>
<keyword evidence="1" id="KW-1133">Transmembrane helix</keyword>
<dbReference type="PANTHER" id="PTHR34220:SF7">
    <property type="entry name" value="SENSOR HISTIDINE KINASE YPDA"/>
    <property type="match status" value="1"/>
</dbReference>
<feature type="transmembrane region" description="Helical" evidence="1">
    <location>
        <begin position="75"/>
        <end position="95"/>
    </location>
</feature>
<keyword evidence="1" id="KW-0472">Membrane</keyword>
<accession>A0A562TW68</accession>
<sequence>MKTLKFENLKVHVIFWAIYICYELAVIYSLGGKFSNFPDYAGHYLLNIATFYFNAHIVLPNAVSEKAKSYLTIPSAILAEIILYLLLKLLLYQFYQFSNIQISTPIVNIWFFIISSTWRAVFFIGLSTAYWLALSTIQNWKRITDLENSQLRNELQTQALEKTLLTTENAYLKSQINPHFLLNTLNFLYNSVSKYSEKIAESVLLLSDIMRYALTNADEDGKVKLEAEIDHINSFIKLNQARYDERLCIDFLINGETEECRIIPLILITLTENVFKYGDLLNENYPAKITATVEDNNLTFVTKNLKRKKTYYPGYGIGINNIKSRLEMYYKYELNVEEDENEYISTLKIEL</sequence>
<dbReference type="PANTHER" id="PTHR34220">
    <property type="entry name" value="SENSOR HISTIDINE KINASE YPDA"/>
    <property type="match status" value="1"/>
</dbReference>
<keyword evidence="4" id="KW-1185">Reference proteome</keyword>
<evidence type="ECO:0000313" key="4">
    <source>
        <dbReference type="Proteomes" id="UP000317010"/>
    </source>
</evidence>
<keyword evidence="3" id="KW-0418">Kinase</keyword>
<reference evidence="3 4" key="1">
    <citation type="submission" date="2019-07" db="EMBL/GenBank/DDBJ databases">
        <title>Genomic Encyclopedia of Archaeal and Bacterial Type Strains, Phase II (KMG-II): from individual species to whole genera.</title>
        <authorList>
            <person name="Goeker M."/>
        </authorList>
    </citation>
    <scope>NUCLEOTIDE SEQUENCE [LARGE SCALE GENOMIC DNA]</scope>
    <source>
        <strain evidence="3 4">ATCC BAA-1854</strain>
    </source>
</reference>
<evidence type="ECO:0000256" key="1">
    <source>
        <dbReference type="SAM" id="Phobius"/>
    </source>
</evidence>
<dbReference type="InterPro" id="IPR050640">
    <property type="entry name" value="Bact_2-comp_sensor_kinase"/>
</dbReference>
<organism evidence="3 4">
    <name type="scientific">Mucilaginibacter frigoritolerans</name>
    <dbReference type="NCBI Taxonomy" id="652788"/>
    <lineage>
        <taxon>Bacteria</taxon>
        <taxon>Pseudomonadati</taxon>
        <taxon>Bacteroidota</taxon>
        <taxon>Sphingobacteriia</taxon>
        <taxon>Sphingobacteriales</taxon>
        <taxon>Sphingobacteriaceae</taxon>
        <taxon>Mucilaginibacter</taxon>
    </lineage>
</organism>
<evidence type="ECO:0000313" key="3">
    <source>
        <dbReference type="EMBL" id="TWI97508.1"/>
    </source>
</evidence>
<feature type="transmembrane region" description="Helical" evidence="1">
    <location>
        <begin position="43"/>
        <end position="63"/>
    </location>
</feature>
<keyword evidence="1" id="KW-0812">Transmembrane</keyword>
<dbReference type="EMBL" id="VLLI01000010">
    <property type="protein sequence ID" value="TWI97508.1"/>
    <property type="molecule type" value="Genomic_DNA"/>
</dbReference>
<dbReference type="Proteomes" id="UP000317010">
    <property type="component" value="Unassembled WGS sequence"/>
</dbReference>
<name>A0A562TW68_9SPHI</name>
<feature type="transmembrane region" description="Helical" evidence="1">
    <location>
        <begin position="12"/>
        <end position="31"/>
    </location>
</feature>